<comment type="caution">
    <text evidence="1">The sequence shown here is derived from an EMBL/GenBank/DDBJ whole genome shotgun (WGS) entry which is preliminary data.</text>
</comment>
<keyword evidence="2" id="KW-1185">Reference proteome</keyword>
<protein>
    <submittedName>
        <fullName evidence="1">Uncharacterized protein</fullName>
    </submittedName>
</protein>
<dbReference type="EMBL" id="AGCN01000014">
    <property type="protein sequence ID" value="EHN62224.1"/>
    <property type="molecule type" value="Genomic_DNA"/>
</dbReference>
<proteinExistence type="predicted"/>
<sequence length="64" mass="7530">MSGKQTYRYGIQIITIREFDKSLPIQKCLFKRIRCKHDFKYRGLGEAGIKKLYICDSCGQVNLR</sequence>
<name>A0AB72ZBA9_LISIO</name>
<organism evidence="1 2">
    <name type="scientific">Listeria innocua ATCC 33091</name>
    <dbReference type="NCBI Taxonomy" id="1002366"/>
    <lineage>
        <taxon>Bacteria</taxon>
        <taxon>Bacillati</taxon>
        <taxon>Bacillota</taxon>
        <taxon>Bacilli</taxon>
        <taxon>Bacillales</taxon>
        <taxon>Listeriaceae</taxon>
        <taxon>Listeria</taxon>
    </lineage>
</organism>
<evidence type="ECO:0000313" key="1">
    <source>
        <dbReference type="EMBL" id="EHN62224.1"/>
    </source>
</evidence>
<dbReference type="AlphaFoldDB" id="A0AB72ZBA9"/>
<reference evidence="1 2" key="1">
    <citation type="submission" date="2011-08" db="EMBL/GenBank/DDBJ databases">
        <authorList>
            <person name="Weinstock G."/>
            <person name="Sodergren E."/>
            <person name="Clifton S."/>
            <person name="Fulton L."/>
            <person name="Fulton B."/>
            <person name="Courtney L."/>
            <person name="Fronick C."/>
            <person name="Harrison M."/>
            <person name="Strong C."/>
            <person name="Farmer C."/>
            <person name="Delahaunty K."/>
            <person name="Markovic C."/>
            <person name="Hall O."/>
            <person name="Minx P."/>
            <person name="Tomlinson C."/>
            <person name="Mitreva M."/>
            <person name="Hou S."/>
            <person name="Chen J."/>
            <person name="Wollam A."/>
            <person name="Pepin K.H."/>
            <person name="Johnson M."/>
            <person name="Bhonagiri V."/>
            <person name="Zhang X."/>
            <person name="Suruliraj S."/>
            <person name="Warren W."/>
            <person name="Chinwalla A."/>
            <person name="Mardis E.R."/>
            <person name="Wilson R.K."/>
        </authorList>
    </citation>
    <scope>NUCLEOTIDE SEQUENCE [LARGE SCALE GENOMIC DNA]</scope>
    <source>
        <strain evidence="1 2">ATCC 33091</strain>
    </source>
</reference>
<dbReference type="RefSeq" id="WP_003769974.1">
    <property type="nucleotide sequence ID" value="NZ_JH556646.1"/>
</dbReference>
<accession>A0AB72ZBA9</accession>
<gene>
    <name evidence="1" type="ORF">HMPREF0557_00779</name>
</gene>
<dbReference type="Proteomes" id="UP000003597">
    <property type="component" value="Unassembled WGS sequence"/>
</dbReference>
<evidence type="ECO:0000313" key="2">
    <source>
        <dbReference type="Proteomes" id="UP000003597"/>
    </source>
</evidence>